<reference evidence="2 3" key="1">
    <citation type="journal article" date="2018" name="BMC Genomics">
        <title>The genome of Naegleria lovaniensis, the basis for a comparative approach to unravel pathogenicity factors of the human pathogenic amoeba N. fowleri.</title>
        <authorList>
            <person name="Liechti N."/>
            <person name="Schurch N."/>
            <person name="Bruggmann R."/>
            <person name="Wittwer M."/>
        </authorList>
    </citation>
    <scope>NUCLEOTIDE SEQUENCE [LARGE SCALE GENOMIC DNA]</scope>
    <source>
        <strain evidence="2 3">ATCC 30569</strain>
    </source>
</reference>
<proteinExistence type="predicted"/>
<evidence type="ECO:0000313" key="2">
    <source>
        <dbReference type="EMBL" id="KAG2393825.1"/>
    </source>
</evidence>
<feature type="compositionally biased region" description="Low complexity" evidence="1">
    <location>
        <begin position="205"/>
        <end position="221"/>
    </location>
</feature>
<dbReference type="GeneID" id="68096044"/>
<protein>
    <submittedName>
        <fullName evidence="2">Uncharacterized protein</fullName>
    </submittedName>
</protein>
<feature type="region of interest" description="Disordered" evidence="1">
    <location>
        <begin position="205"/>
        <end position="227"/>
    </location>
</feature>
<evidence type="ECO:0000256" key="1">
    <source>
        <dbReference type="SAM" id="MobiDB-lite"/>
    </source>
</evidence>
<organism evidence="2 3">
    <name type="scientific">Naegleria lovaniensis</name>
    <name type="common">Amoeba</name>
    <dbReference type="NCBI Taxonomy" id="51637"/>
    <lineage>
        <taxon>Eukaryota</taxon>
        <taxon>Discoba</taxon>
        <taxon>Heterolobosea</taxon>
        <taxon>Tetramitia</taxon>
        <taxon>Eutetramitia</taxon>
        <taxon>Vahlkampfiidae</taxon>
        <taxon>Naegleria</taxon>
    </lineage>
</organism>
<sequence length="303" mass="33327">MSTNSSCTTISSTSSMSIESTIRYCPPPSNPLHSSSFTNALNGHTTDHRQSYNSSPTQQKQFIFHSIDPRAQESKRKKDREFMASQTFRGLTFRPSKYMGMMKPSISTPFNNTLHLNIANHSAVSQAGGCSKEQCTNNSSLNFLNSSLTNTNVMNTIQTCETCCSGIRQNSSAYHYYMSPESKAVDSCSSQLPIIKQVFSCSSIPPHSRPSPMSSRTTIPSKVTSTSLHFPSSKTSYRVEKSYHMKSSKLPATSPTTVHRMVEQVVRLNCCSTLPTVMTASTSAILSAPRKVRTSISISELLN</sequence>
<comment type="caution">
    <text evidence="2">The sequence shown here is derived from an EMBL/GenBank/DDBJ whole genome shotgun (WGS) entry which is preliminary data.</text>
</comment>
<dbReference type="RefSeq" id="XP_044555719.1">
    <property type="nucleotide sequence ID" value="XM_044693133.1"/>
</dbReference>
<feature type="region of interest" description="Disordered" evidence="1">
    <location>
        <begin position="21"/>
        <end position="58"/>
    </location>
</feature>
<gene>
    <name evidence="2" type="ORF">C9374_003589</name>
</gene>
<accession>A0AA88H375</accession>
<keyword evidence="3" id="KW-1185">Reference proteome</keyword>
<dbReference type="EMBL" id="PYSW02000001">
    <property type="protein sequence ID" value="KAG2393825.1"/>
    <property type="molecule type" value="Genomic_DNA"/>
</dbReference>
<dbReference type="AlphaFoldDB" id="A0AA88H375"/>
<evidence type="ECO:0000313" key="3">
    <source>
        <dbReference type="Proteomes" id="UP000816034"/>
    </source>
</evidence>
<feature type="compositionally biased region" description="Polar residues" evidence="1">
    <location>
        <begin position="31"/>
        <end position="44"/>
    </location>
</feature>
<name>A0AA88H375_NAELO</name>
<dbReference type="Proteomes" id="UP000816034">
    <property type="component" value="Unassembled WGS sequence"/>
</dbReference>